<feature type="compositionally biased region" description="Basic and acidic residues" evidence="6">
    <location>
        <begin position="205"/>
        <end position="214"/>
    </location>
</feature>
<evidence type="ECO:0000313" key="8">
    <source>
        <dbReference type="EMBL" id="LAB68839.1"/>
    </source>
</evidence>
<dbReference type="SMART" id="SM00719">
    <property type="entry name" value="Plus3"/>
    <property type="match status" value="1"/>
</dbReference>
<dbReference type="PANTHER" id="PTHR13115:SF8">
    <property type="entry name" value="RNA POLYMERASE-ASSOCIATED PROTEIN RTF1 HOMOLOG"/>
    <property type="match status" value="1"/>
</dbReference>
<organism evidence="8">
    <name type="scientific">Hirondellea gigas</name>
    <dbReference type="NCBI Taxonomy" id="1518452"/>
    <lineage>
        <taxon>Eukaryota</taxon>
        <taxon>Metazoa</taxon>
        <taxon>Ecdysozoa</taxon>
        <taxon>Arthropoda</taxon>
        <taxon>Crustacea</taxon>
        <taxon>Multicrustacea</taxon>
        <taxon>Malacostraca</taxon>
        <taxon>Eumalacostraca</taxon>
        <taxon>Peracarida</taxon>
        <taxon>Amphipoda</taxon>
        <taxon>Amphilochidea</taxon>
        <taxon>Lysianassida</taxon>
        <taxon>Lysianassidira</taxon>
        <taxon>Lysianassoidea</taxon>
        <taxon>Lysianassidae</taxon>
        <taxon>Hirondellea</taxon>
    </lineage>
</organism>
<dbReference type="GO" id="GO:0016593">
    <property type="term" value="C:Cdc73/Paf1 complex"/>
    <property type="evidence" value="ECO:0007669"/>
    <property type="project" value="TreeGrafter"/>
</dbReference>
<feature type="domain" description="Plus3" evidence="7">
    <location>
        <begin position="383"/>
        <end position="515"/>
    </location>
</feature>
<feature type="compositionally biased region" description="Basic and acidic residues" evidence="6">
    <location>
        <begin position="274"/>
        <end position="298"/>
    </location>
</feature>
<evidence type="ECO:0000256" key="1">
    <source>
        <dbReference type="ARBA" id="ARBA00004123"/>
    </source>
</evidence>
<evidence type="ECO:0000256" key="5">
    <source>
        <dbReference type="SAM" id="Coils"/>
    </source>
</evidence>
<keyword evidence="4" id="KW-0539">Nucleus</keyword>
<dbReference type="PROSITE" id="PS51360">
    <property type="entry name" value="PLUS3"/>
    <property type="match status" value="1"/>
</dbReference>
<dbReference type="GO" id="GO:1990269">
    <property type="term" value="F:RNA polymerase II C-terminal domain phosphoserine binding"/>
    <property type="evidence" value="ECO:0007669"/>
    <property type="project" value="TreeGrafter"/>
</dbReference>
<feature type="compositionally biased region" description="Polar residues" evidence="6">
    <location>
        <begin position="71"/>
        <end position="83"/>
    </location>
</feature>
<dbReference type="InterPro" id="IPR036128">
    <property type="entry name" value="Plus3-like_sf"/>
</dbReference>
<dbReference type="GO" id="GO:0003677">
    <property type="term" value="F:DNA binding"/>
    <property type="evidence" value="ECO:0007669"/>
    <property type="project" value="InterPro"/>
</dbReference>
<dbReference type="Gene3D" id="3.90.70.200">
    <property type="entry name" value="Plus-3 domain"/>
    <property type="match status" value="1"/>
</dbReference>
<evidence type="ECO:0000256" key="6">
    <source>
        <dbReference type="SAM" id="MobiDB-lite"/>
    </source>
</evidence>
<proteinExistence type="evidence at transcript level"/>
<dbReference type="PANTHER" id="PTHR13115">
    <property type="entry name" value="RNA POLYMERASE-ASSOCIATED PROTEIN RTF1 HOMOLOG"/>
    <property type="match status" value="1"/>
</dbReference>
<evidence type="ECO:0000256" key="4">
    <source>
        <dbReference type="ARBA" id="ARBA00023242"/>
    </source>
</evidence>
<feature type="compositionally biased region" description="Acidic residues" evidence="6">
    <location>
        <begin position="153"/>
        <end position="169"/>
    </location>
</feature>
<name>A0A2P2I483_9CRUS</name>
<feature type="compositionally biased region" description="Low complexity" evidence="6">
    <location>
        <begin position="343"/>
        <end position="371"/>
    </location>
</feature>
<dbReference type="InterPro" id="IPR004343">
    <property type="entry name" value="Plus-3_dom"/>
</dbReference>
<feature type="compositionally biased region" description="Basic and acidic residues" evidence="6">
    <location>
        <begin position="247"/>
        <end position="265"/>
    </location>
</feature>
<evidence type="ECO:0000256" key="2">
    <source>
        <dbReference type="ARBA" id="ARBA00023015"/>
    </source>
</evidence>
<feature type="compositionally biased region" description="Acidic residues" evidence="6">
    <location>
        <begin position="126"/>
        <end position="143"/>
    </location>
</feature>
<feature type="compositionally biased region" description="Basic and acidic residues" evidence="6">
    <location>
        <begin position="221"/>
        <end position="236"/>
    </location>
</feature>
<feature type="compositionally biased region" description="Basic and acidic residues" evidence="6">
    <location>
        <begin position="170"/>
        <end position="187"/>
    </location>
</feature>
<sequence length="751" mass="83961">MNSKRKGMALTDSDSDESASDSELLNIAKKRPRNDSISSDDDASKGGGEGGGSRSSSASPPKKRKAAASANGNSSPRPSTQLRPGSDSDTSDSDSDWGAHTVAKKKKKQPLPKTRKSRISQTGSESEPEEGEVSDSSEEDVDSNDGSGVGSYDGEEEFDDGLDDNLIGDEADRARLENMTEKEREQELFNRIEKREVLKTRFDIEKKLRLAKKQEQRKKREKDPDMKIKDKDKDKSSGSVTAAPLPSDRKKTLEENKAGRTEKFAALKAKRDSKKMVEEKEKEKKEAAEEKETKEKADVQSSDSDGSEKGAKQKLNPSQVFSSEDESDHSSVRSSSPKRRQSRSSSSSSSSSDSGSDKSAGSGSGASSSRGSRSRRVERSTTVTSKEQLERIRLSRHKMELFVHLPLFCKAIIGCFVRVGIGNSFGGNPVYRIAEITEVCETAKVYTLGKTKTNKGLRLRHGKQERVFRLEFISNNKFSDSEYSKWVESCASHDVPLPSLDSLQKKEKDIRDLLNYNYTNDDIDTIVTERLRFTNRPTNYAVAKTELLKKRDIAKQCGDQEEVEKVNEQIAELDSTSTRLDKRRTATISSISYINERNRKQNVIKAEVAIRAEVERMKGQRARDPFTRRQTRPTIVSLKTNTMTDEERKAIDDRVAAKELKLNQRKAEDANRKKLEIEKAQEEERKRILEEDLYAAHNFDLNIDFGHTMPLVSTPAAPNRSSCAASANGTTVNTPRRSLNLEEYKKKKGLL</sequence>
<feature type="compositionally biased region" description="Basic residues" evidence="6">
    <location>
        <begin position="102"/>
        <end position="118"/>
    </location>
</feature>
<dbReference type="AlphaFoldDB" id="A0A2P2I483"/>
<keyword evidence="2" id="KW-0805">Transcription regulation</keyword>
<dbReference type="Pfam" id="PF03126">
    <property type="entry name" value="Plus-3"/>
    <property type="match status" value="1"/>
</dbReference>
<protein>
    <submittedName>
        <fullName evidence="8">RNA polymerase-associated protein RTF1 homolog</fullName>
    </submittedName>
</protein>
<feature type="region of interest" description="Disordered" evidence="6">
    <location>
        <begin position="205"/>
        <end position="386"/>
    </location>
</feature>
<dbReference type="SUPFAM" id="SSF159042">
    <property type="entry name" value="Plus3-like"/>
    <property type="match status" value="1"/>
</dbReference>
<accession>A0A2P2I483</accession>
<keyword evidence="3" id="KW-0804">Transcription</keyword>
<evidence type="ECO:0000259" key="7">
    <source>
        <dbReference type="PROSITE" id="PS51360"/>
    </source>
</evidence>
<dbReference type="EMBL" id="IACF01003215">
    <property type="protein sequence ID" value="LAB68839.1"/>
    <property type="molecule type" value="mRNA"/>
</dbReference>
<evidence type="ECO:0000256" key="3">
    <source>
        <dbReference type="ARBA" id="ARBA00023163"/>
    </source>
</evidence>
<comment type="subcellular location">
    <subcellularLocation>
        <location evidence="1">Nucleus</location>
    </subcellularLocation>
</comment>
<keyword evidence="5" id="KW-0175">Coiled coil</keyword>
<reference evidence="8" key="1">
    <citation type="journal article" date="2018" name="Biosci. Biotechnol. Biochem.">
        <title>Polysaccharide hydrolase of the hadal zone amphipods Hirondellea gigas.</title>
        <authorList>
            <person name="Kobayashi H."/>
            <person name="Nagahama T."/>
            <person name="Arai W."/>
            <person name="Sasagawa Y."/>
            <person name="Umeda M."/>
            <person name="Hayashi T."/>
            <person name="Nikaido I."/>
            <person name="Watanabe H."/>
            <person name="Oguri K."/>
            <person name="Kitazato H."/>
            <person name="Fujioka K."/>
            <person name="Kido Y."/>
            <person name="Takami H."/>
        </authorList>
    </citation>
    <scope>NUCLEOTIDE SEQUENCE</scope>
    <source>
        <tissue evidence="8">Whole body</tissue>
    </source>
</reference>
<feature type="coiled-coil region" evidence="5">
    <location>
        <begin position="660"/>
        <end position="692"/>
    </location>
</feature>
<feature type="region of interest" description="Disordered" evidence="6">
    <location>
        <begin position="1"/>
        <end position="187"/>
    </location>
</feature>